<protein>
    <submittedName>
        <fullName evidence="1">10051_t:CDS:1</fullName>
    </submittedName>
</protein>
<dbReference type="EMBL" id="CAJVQC010080667">
    <property type="protein sequence ID" value="CAG8818179.1"/>
    <property type="molecule type" value="Genomic_DNA"/>
</dbReference>
<name>A0ACA9RYQ3_9GLOM</name>
<keyword evidence="2" id="KW-1185">Reference proteome</keyword>
<organism evidence="1 2">
    <name type="scientific">Racocetra persica</name>
    <dbReference type="NCBI Taxonomy" id="160502"/>
    <lineage>
        <taxon>Eukaryota</taxon>
        <taxon>Fungi</taxon>
        <taxon>Fungi incertae sedis</taxon>
        <taxon>Mucoromycota</taxon>
        <taxon>Glomeromycotina</taxon>
        <taxon>Glomeromycetes</taxon>
        <taxon>Diversisporales</taxon>
        <taxon>Gigasporaceae</taxon>
        <taxon>Racocetra</taxon>
    </lineage>
</organism>
<accession>A0ACA9RYQ3</accession>
<reference evidence="1" key="1">
    <citation type="submission" date="2021-06" db="EMBL/GenBank/DDBJ databases">
        <authorList>
            <person name="Kallberg Y."/>
            <person name="Tangrot J."/>
            <person name="Rosling A."/>
        </authorList>
    </citation>
    <scope>NUCLEOTIDE SEQUENCE</scope>
    <source>
        <strain evidence="1">MA461A</strain>
    </source>
</reference>
<comment type="caution">
    <text evidence="1">The sequence shown here is derived from an EMBL/GenBank/DDBJ whole genome shotgun (WGS) entry which is preliminary data.</text>
</comment>
<dbReference type="Proteomes" id="UP000789920">
    <property type="component" value="Unassembled WGS sequence"/>
</dbReference>
<feature type="non-terminal residue" evidence="1">
    <location>
        <position position="191"/>
    </location>
</feature>
<evidence type="ECO:0000313" key="2">
    <source>
        <dbReference type="Proteomes" id="UP000789920"/>
    </source>
</evidence>
<evidence type="ECO:0000313" key="1">
    <source>
        <dbReference type="EMBL" id="CAG8818179.1"/>
    </source>
</evidence>
<feature type="non-terminal residue" evidence="1">
    <location>
        <position position="1"/>
    </location>
</feature>
<sequence length="191" mass="22111">NILRLANSFVRQNQSSLVKNILTTSQEAGSKKIPYEILGAFKFIEREEIKDVLAFLRAILYQDNLSLLRILRLEAKIGTRTVEKIELHSQGRIYDYLNQDKKLLKTRNNLVLSSIHQAKGLEFAVVFFVYLDQGTLPYRETQDLTEERRLFYVGITRAKKLLYLVSSKEVYSPFLEEIDKNYLIVSGFLAG</sequence>
<gene>
    <name evidence="1" type="ORF">RPERSI_LOCUS24859</name>
</gene>
<proteinExistence type="predicted"/>